<dbReference type="InterPro" id="IPR036390">
    <property type="entry name" value="WH_DNA-bd_sf"/>
</dbReference>
<dbReference type="InterPro" id="IPR051815">
    <property type="entry name" value="Molybdate_resp_trans_reg"/>
</dbReference>
<dbReference type="PANTHER" id="PTHR30432">
    <property type="entry name" value="TRANSCRIPTIONAL REGULATOR MODE"/>
    <property type="match status" value="1"/>
</dbReference>
<organism evidence="7 8">
    <name type="scientific">Melaminivora alkalimesophila</name>
    <dbReference type="NCBI Taxonomy" id="1165852"/>
    <lineage>
        <taxon>Bacteria</taxon>
        <taxon>Pseudomonadati</taxon>
        <taxon>Pseudomonadota</taxon>
        <taxon>Betaproteobacteria</taxon>
        <taxon>Burkholderiales</taxon>
        <taxon>Comamonadaceae</taxon>
        <taxon>Melaminivora</taxon>
    </lineage>
</organism>
<reference evidence="7 8" key="1">
    <citation type="submission" date="2018-05" db="EMBL/GenBank/DDBJ databases">
        <title>Genomic Encyclopedia of Type Strains, Phase IV (KMG-IV): sequencing the most valuable type-strain genomes for metagenomic binning, comparative biology and taxonomic classification.</title>
        <authorList>
            <person name="Goeker M."/>
        </authorList>
    </citation>
    <scope>NUCLEOTIDE SEQUENCE [LARGE SCALE GENOMIC DNA]</scope>
    <source>
        <strain evidence="7 8">DSM 26006</strain>
    </source>
</reference>
<protein>
    <submittedName>
        <fullName evidence="7">Molybdate transport system regulatory protein</fullName>
    </submittedName>
</protein>
<dbReference type="InterPro" id="IPR008995">
    <property type="entry name" value="Mo/tungstate-bd_C_term_dom"/>
</dbReference>
<dbReference type="Gene3D" id="1.10.10.10">
    <property type="entry name" value="Winged helix-like DNA-binding domain superfamily/Winged helix DNA-binding domain"/>
    <property type="match status" value="1"/>
</dbReference>
<dbReference type="Pfam" id="PF03459">
    <property type="entry name" value="TOBE"/>
    <property type="match status" value="1"/>
</dbReference>
<keyword evidence="2 5" id="KW-0813">Transport</keyword>
<proteinExistence type="inferred from homology"/>
<dbReference type="PIRSF" id="PIRSF005763">
    <property type="entry name" value="Txn_reg_ModE"/>
    <property type="match status" value="1"/>
</dbReference>
<dbReference type="InterPro" id="IPR005116">
    <property type="entry name" value="Transp-assoc_OB_typ1"/>
</dbReference>
<dbReference type="InterPro" id="IPR000847">
    <property type="entry name" value="LysR_HTH_N"/>
</dbReference>
<comment type="similarity">
    <text evidence="1 5">Belongs to the ModE family.</text>
</comment>
<dbReference type="GO" id="GO:0030151">
    <property type="term" value="F:molybdenum ion binding"/>
    <property type="evidence" value="ECO:0007669"/>
    <property type="project" value="UniProtKB-UniRule"/>
</dbReference>
<evidence type="ECO:0000256" key="3">
    <source>
        <dbReference type="ARBA" id="ARBA00022505"/>
    </source>
</evidence>
<dbReference type="InterPro" id="IPR004606">
    <property type="entry name" value="Mop_domain"/>
</dbReference>
<evidence type="ECO:0000313" key="7">
    <source>
        <dbReference type="EMBL" id="PWW48810.1"/>
    </source>
</evidence>
<evidence type="ECO:0000259" key="6">
    <source>
        <dbReference type="PROSITE" id="PS51866"/>
    </source>
</evidence>
<evidence type="ECO:0000256" key="5">
    <source>
        <dbReference type="PIRNR" id="PIRNR005763"/>
    </source>
</evidence>
<dbReference type="Proteomes" id="UP000246483">
    <property type="component" value="Unassembled WGS sequence"/>
</dbReference>
<dbReference type="SUPFAM" id="SSF50331">
    <property type="entry name" value="MOP-like"/>
    <property type="match status" value="1"/>
</dbReference>
<evidence type="ECO:0000256" key="4">
    <source>
        <dbReference type="ARBA" id="ARBA00022737"/>
    </source>
</evidence>
<dbReference type="AlphaFoldDB" id="A0A317RK22"/>
<dbReference type="Pfam" id="PF00126">
    <property type="entry name" value="HTH_1"/>
    <property type="match status" value="1"/>
</dbReference>
<gene>
    <name evidence="7" type="ORF">DFR36_101319</name>
</gene>
<dbReference type="InterPro" id="IPR016462">
    <property type="entry name" value="ModE"/>
</dbReference>
<dbReference type="PANTHER" id="PTHR30432:SF1">
    <property type="entry name" value="DNA-BINDING TRANSCRIPTIONAL DUAL REGULATOR MODE"/>
    <property type="match status" value="1"/>
</dbReference>
<dbReference type="PROSITE" id="PS51866">
    <property type="entry name" value="MOP"/>
    <property type="match status" value="1"/>
</dbReference>
<dbReference type="GO" id="GO:0003700">
    <property type="term" value="F:DNA-binding transcription factor activity"/>
    <property type="evidence" value="ECO:0007669"/>
    <property type="project" value="InterPro"/>
</dbReference>
<sequence length="260" mass="26396">MIRGMGNPSSFRSDALGHGPADRRLAILREIGRAGSISQAARAVGVSYKAAWQALDTLTNLAGVPLVERTVGGAGGGGTRLTPAGLELLAAADAMHEARARAAAGWAGKARAAALGLSVRTSMRNQWPCEVRSLQASGPLVRLELRGAGSEAAAPRLWARITRESCELLALQPGTAVQALCKATAVQVLPAAQDAGAGANRWPARVRRVARGALGDEVAAQLDTGLQVVGFAPAGSGLRSGAPVVVAVDEAAVALALAPD</sequence>
<evidence type="ECO:0000256" key="1">
    <source>
        <dbReference type="ARBA" id="ARBA00008110"/>
    </source>
</evidence>
<dbReference type="Gene3D" id="2.40.50.100">
    <property type="match status" value="2"/>
</dbReference>
<feature type="domain" description="Mop" evidence="6">
    <location>
        <begin position="120"/>
        <end position="190"/>
    </location>
</feature>
<keyword evidence="4" id="KW-0677">Repeat</keyword>
<accession>A0A317RK22</accession>
<evidence type="ECO:0000256" key="2">
    <source>
        <dbReference type="ARBA" id="ARBA00022448"/>
    </source>
</evidence>
<dbReference type="InterPro" id="IPR036388">
    <property type="entry name" value="WH-like_DNA-bd_sf"/>
</dbReference>
<evidence type="ECO:0000313" key="8">
    <source>
        <dbReference type="Proteomes" id="UP000246483"/>
    </source>
</evidence>
<dbReference type="EMBL" id="QGUB01000001">
    <property type="protein sequence ID" value="PWW48810.1"/>
    <property type="molecule type" value="Genomic_DNA"/>
</dbReference>
<name>A0A317RK22_9BURK</name>
<keyword evidence="8" id="KW-1185">Reference proteome</keyword>
<dbReference type="GO" id="GO:0015689">
    <property type="term" value="P:molybdate ion transport"/>
    <property type="evidence" value="ECO:0007669"/>
    <property type="project" value="UniProtKB-UniRule"/>
</dbReference>
<comment type="caution">
    <text evidence="7">The sequence shown here is derived from an EMBL/GenBank/DDBJ whole genome shotgun (WGS) entry which is preliminary data.</text>
</comment>
<keyword evidence="3 5" id="KW-0500">Molybdenum</keyword>
<dbReference type="SUPFAM" id="SSF46785">
    <property type="entry name" value="Winged helix' DNA-binding domain"/>
    <property type="match status" value="1"/>
</dbReference>
<dbReference type="OrthoDB" id="9800709at2"/>